<feature type="compositionally biased region" description="Low complexity" evidence="6">
    <location>
        <begin position="523"/>
        <end position="544"/>
    </location>
</feature>
<dbReference type="Gene3D" id="1.10.220.150">
    <property type="entry name" value="Arf GTPase activating protein"/>
    <property type="match status" value="1"/>
</dbReference>
<dbReference type="Pfam" id="PF00169">
    <property type="entry name" value="PH"/>
    <property type="match status" value="1"/>
</dbReference>
<evidence type="ECO:0000256" key="3">
    <source>
        <dbReference type="ARBA" id="ARBA00022771"/>
    </source>
</evidence>
<dbReference type="Pfam" id="PF16746">
    <property type="entry name" value="BAR_3"/>
    <property type="match status" value="1"/>
</dbReference>
<dbReference type="InterPro" id="IPR027267">
    <property type="entry name" value="AH/BAR_dom_sf"/>
</dbReference>
<dbReference type="OrthoDB" id="10266696at2759"/>
<dbReference type="FunFam" id="1.10.220.150:FF:000009">
    <property type="entry name" value="stromal membrane-associated protein 1 isoform X1"/>
    <property type="match status" value="1"/>
</dbReference>
<feature type="region of interest" description="Disordered" evidence="6">
    <location>
        <begin position="925"/>
        <end position="946"/>
    </location>
</feature>
<evidence type="ECO:0000256" key="1">
    <source>
        <dbReference type="ARBA" id="ARBA00022468"/>
    </source>
</evidence>
<dbReference type="InterPro" id="IPR038508">
    <property type="entry name" value="ArfGAP_dom_sf"/>
</dbReference>
<protein>
    <recommendedName>
        <fullName evidence="11">ArfGap-domain-containing protein</fullName>
    </recommendedName>
</protein>
<dbReference type="CDD" id="cd08204">
    <property type="entry name" value="ArfGap"/>
    <property type="match status" value="1"/>
</dbReference>
<dbReference type="PANTHER" id="PTHR23180">
    <property type="entry name" value="CENTAURIN/ARF"/>
    <property type="match status" value="1"/>
</dbReference>
<dbReference type="InterPro" id="IPR004148">
    <property type="entry name" value="BAR_dom"/>
</dbReference>
<feature type="domain" description="PH" evidence="7">
    <location>
        <begin position="348"/>
        <end position="455"/>
    </location>
</feature>
<feature type="compositionally biased region" description="Basic and acidic residues" evidence="6">
    <location>
        <begin position="929"/>
        <end position="946"/>
    </location>
</feature>
<organism evidence="9 10">
    <name type="scientific">Mucor saturninus</name>
    <dbReference type="NCBI Taxonomy" id="64648"/>
    <lineage>
        <taxon>Eukaryota</taxon>
        <taxon>Fungi</taxon>
        <taxon>Fungi incertae sedis</taxon>
        <taxon>Mucoromycota</taxon>
        <taxon>Mucoromycotina</taxon>
        <taxon>Mucoromycetes</taxon>
        <taxon>Mucorales</taxon>
        <taxon>Mucorineae</taxon>
        <taxon>Mucoraceae</taxon>
        <taxon>Mucor</taxon>
    </lineage>
</organism>
<dbReference type="Gene3D" id="2.30.29.30">
    <property type="entry name" value="Pleckstrin-homology domain (PH domain)/Phosphotyrosine-binding domain (PTB)"/>
    <property type="match status" value="1"/>
</dbReference>
<dbReference type="InterPro" id="IPR045258">
    <property type="entry name" value="ACAP1/2/3-like"/>
</dbReference>
<dbReference type="PROSITE" id="PS50003">
    <property type="entry name" value="PH_DOMAIN"/>
    <property type="match status" value="1"/>
</dbReference>
<feature type="domain" description="Arf-GAP" evidence="8">
    <location>
        <begin position="605"/>
        <end position="736"/>
    </location>
</feature>
<dbReference type="InterPro" id="IPR037278">
    <property type="entry name" value="ARFGAP/RecO"/>
</dbReference>
<gene>
    <name evidence="9" type="ORF">INT47_006701</name>
</gene>
<dbReference type="SMART" id="SM00233">
    <property type="entry name" value="PH"/>
    <property type="match status" value="1"/>
</dbReference>
<dbReference type="GO" id="GO:0005737">
    <property type="term" value="C:cytoplasm"/>
    <property type="evidence" value="ECO:0007669"/>
    <property type="project" value="InterPro"/>
</dbReference>
<proteinExistence type="predicted"/>
<evidence type="ECO:0000256" key="6">
    <source>
        <dbReference type="SAM" id="MobiDB-lite"/>
    </source>
</evidence>
<evidence type="ECO:0000259" key="7">
    <source>
        <dbReference type="PROSITE" id="PS50003"/>
    </source>
</evidence>
<dbReference type="InterPro" id="IPR001164">
    <property type="entry name" value="ArfGAP_dom"/>
</dbReference>
<keyword evidence="3 5" id="KW-0863">Zinc-finger</keyword>
<dbReference type="PANTHER" id="PTHR23180:SF160">
    <property type="entry name" value="ADP-RIBOSYLATION FACTOR GTPASE-ACTIVATING PROTEIN EFFECTOR PROTEIN 1"/>
    <property type="match status" value="1"/>
</dbReference>
<evidence type="ECO:0000259" key="8">
    <source>
        <dbReference type="PROSITE" id="PS50115"/>
    </source>
</evidence>
<dbReference type="PROSITE" id="PS50115">
    <property type="entry name" value="ARFGAP"/>
    <property type="match status" value="1"/>
</dbReference>
<dbReference type="SUPFAM" id="SSF57863">
    <property type="entry name" value="ArfGap/RecO-like zinc finger"/>
    <property type="match status" value="1"/>
</dbReference>
<dbReference type="Gene3D" id="1.20.1270.60">
    <property type="entry name" value="Arfaptin homology (AH) domain/BAR domain"/>
    <property type="match status" value="1"/>
</dbReference>
<keyword evidence="1" id="KW-0343">GTPase activation</keyword>
<comment type="caution">
    <text evidence="9">The sequence shown here is derived from an EMBL/GenBank/DDBJ whole genome shotgun (WGS) entry which is preliminary data.</text>
</comment>
<evidence type="ECO:0000313" key="9">
    <source>
        <dbReference type="EMBL" id="KAG2194386.1"/>
    </source>
</evidence>
<evidence type="ECO:0000256" key="5">
    <source>
        <dbReference type="PROSITE-ProRule" id="PRU00288"/>
    </source>
</evidence>
<accession>A0A8H7QMS5</accession>
<keyword evidence="10" id="KW-1185">Reference proteome</keyword>
<sequence>MSNDEGSSDPDGMTPEEVPPPLPPRTLGSSNKSHHTQWTTSKPMEDPYLEDGPLFRATIHQLEMRTTTLKSNLKRIIKHAASCLDARYQLSRADEAYFDALSDTHCIQPLMNHYLNHVWQTIAEERKRLDDSLSTQLLEPLKRVYEDDIKVADLKRRQFEEESKDYYASLAKYLKAKHKGETEQKQQQRKSKFDLARFDYLGFLFDLHGGRKENEILFHVTDHTMRGFDYYESIARKIEPQKQGLNDLIAFMTENSREQELAARERAHKRKELSTACVSHQTVDHSDQTVPVDEEDLDLASDPPLSNIDDQSLAFHPPPPSLPPQLDHDRFKGIRDLDQNRGDMIMTGRKKEGFLFATAKPSKSTGFDVTSSSVTWHKYWCVLSGGQIHEYSNWKRQLEPHIDPINLRFATVREARNAERRFCFEVITPHMRRIYQATSQEEATSWINTIHNSIESLLNGTSSSSANLKDMMVASSSTPQSNKRHGRSLSGAFKSGLAVVASAATAAAATTTTATNGEKKRQSANIPSSSTSSAVVSSGMNSPSEGAELLVSASPNDRFRWSGFSFGGGGGNGTNGNGGHSKANSHVSNQGNYLFSALADSEGNTRLLSILRQDTSNHYCADCGAKNPDWCSLNLGILLCIECSGIHRSLGTHVSKIRSLTLDSTSYTPDIIELLKSIGNAKSNAIWDCRFEPGANMMDFPSIGRPNPTDSRVAKLAYIQAKYVSRAFVKKTADPDRILFEAIDLDDIPKALYALASGANVNSSRPDFNTSPRISLFMSHQESNPIQMFMPFLMDLNDHKDHQEKLQVSDERNYIVRYALHYALLHGRVVDTEDVFHPSSPTTVSSHGSTVLSEEDYPVKKAAVIFPMAEFLLQNGADTGIIDTQTGHTLAELVGMGSVVDDHAIAYINLKNTARGQSSIVRSISSVRPKHDSLPPELPKKDQDIS</sequence>
<evidence type="ECO:0000256" key="2">
    <source>
        <dbReference type="ARBA" id="ARBA00022723"/>
    </source>
</evidence>
<evidence type="ECO:0000313" key="10">
    <source>
        <dbReference type="Proteomes" id="UP000603453"/>
    </source>
</evidence>
<dbReference type="SUPFAM" id="SSF103657">
    <property type="entry name" value="BAR/IMD domain-like"/>
    <property type="match status" value="1"/>
</dbReference>
<evidence type="ECO:0008006" key="11">
    <source>
        <dbReference type="Google" id="ProtNLM"/>
    </source>
</evidence>
<keyword evidence="4" id="KW-0862">Zinc</keyword>
<name>A0A8H7QMS5_9FUNG</name>
<dbReference type="SMART" id="SM00105">
    <property type="entry name" value="ArfGap"/>
    <property type="match status" value="1"/>
</dbReference>
<dbReference type="FunFam" id="2.30.29.30:FF:000252">
    <property type="entry name" value="ARF GTPase activator (Csx2)"/>
    <property type="match status" value="1"/>
</dbReference>
<dbReference type="GO" id="GO:0008270">
    <property type="term" value="F:zinc ion binding"/>
    <property type="evidence" value="ECO:0007669"/>
    <property type="project" value="UniProtKB-KW"/>
</dbReference>
<dbReference type="InterPro" id="IPR011993">
    <property type="entry name" value="PH-like_dom_sf"/>
</dbReference>
<dbReference type="Pfam" id="PF01412">
    <property type="entry name" value="ArfGap"/>
    <property type="match status" value="1"/>
</dbReference>
<dbReference type="PRINTS" id="PR00405">
    <property type="entry name" value="REVINTRACTNG"/>
</dbReference>
<evidence type="ECO:0000256" key="4">
    <source>
        <dbReference type="ARBA" id="ARBA00022833"/>
    </source>
</evidence>
<feature type="region of interest" description="Disordered" evidence="6">
    <location>
        <begin position="509"/>
        <end position="547"/>
    </location>
</feature>
<dbReference type="SUPFAM" id="SSF50729">
    <property type="entry name" value="PH domain-like"/>
    <property type="match status" value="1"/>
</dbReference>
<dbReference type="GO" id="GO:0005096">
    <property type="term" value="F:GTPase activator activity"/>
    <property type="evidence" value="ECO:0007669"/>
    <property type="project" value="UniProtKB-KW"/>
</dbReference>
<dbReference type="Proteomes" id="UP000603453">
    <property type="component" value="Unassembled WGS sequence"/>
</dbReference>
<dbReference type="InterPro" id="IPR001849">
    <property type="entry name" value="PH_domain"/>
</dbReference>
<reference evidence="9" key="1">
    <citation type="submission" date="2020-12" db="EMBL/GenBank/DDBJ databases">
        <title>Metabolic potential, ecology and presence of endohyphal bacteria is reflected in genomic diversity of Mucoromycotina.</title>
        <authorList>
            <person name="Muszewska A."/>
            <person name="Okrasinska A."/>
            <person name="Steczkiewicz K."/>
            <person name="Drgas O."/>
            <person name="Orlowska M."/>
            <person name="Perlinska-Lenart U."/>
            <person name="Aleksandrzak-Piekarczyk T."/>
            <person name="Szatraj K."/>
            <person name="Zielenkiewicz U."/>
            <person name="Pilsyk S."/>
            <person name="Malc E."/>
            <person name="Mieczkowski P."/>
            <person name="Kruszewska J.S."/>
            <person name="Biernat P."/>
            <person name="Pawlowska J."/>
        </authorList>
    </citation>
    <scope>NUCLEOTIDE SEQUENCE</scope>
    <source>
        <strain evidence="9">WA0000017839</strain>
    </source>
</reference>
<feature type="compositionally biased region" description="Polar residues" evidence="6">
    <location>
        <begin position="27"/>
        <end position="42"/>
    </location>
</feature>
<dbReference type="AlphaFoldDB" id="A0A8H7QMS5"/>
<keyword evidence="2" id="KW-0479">Metal-binding</keyword>
<dbReference type="EMBL" id="JAEPRD010000197">
    <property type="protein sequence ID" value="KAG2194386.1"/>
    <property type="molecule type" value="Genomic_DNA"/>
</dbReference>
<feature type="region of interest" description="Disordered" evidence="6">
    <location>
        <begin position="1"/>
        <end position="49"/>
    </location>
</feature>